<proteinExistence type="inferred from homology"/>
<dbReference type="PANTHER" id="PTHR10889">
    <property type="entry name" value="DEOXYRIBOSE-PHOSPHATE ALDOLASE"/>
    <property type="match status" value="1"/>
</dbReference>
<comment type="subcellular location">
    <subcellularLocation>
        <location evidence="6">Cytoplasm</location>
    </subcellularLocation>
</comment>
<comment type="caution">
    <text evidence="7">The sequence shown here is derived from an EMBL/GenBank/DDBJ whole genome shotgun (WGS) entry which is preliminary data.</text>
</comment>
<evidence type="ECO:0000256" key="1">
    <source>
        <dbReference type="ARBA" id="ARBA00010936"/>
    </source>
</evidence>
<comment type="pathway">
    <text evidence="6">Carbohydrate degradation; 2-deoxy-D-ribose 1-phosphate degradation; D-glyceraldehyde 3-phosphate and acetaldehyde from 2-deoxy-alpha-D-ribose 1-phosphate: step 2/2.</text>
</comment>
<comment type="similarity">
    <text evidence="1 6">Belongs to the DeoC/FbaB aldolase family. DeoC type 1 subfamily.</text>
</comment>
<name>A0ABM9P340_9FLAO</name>
<dbReference type="InterPro" id="IPR002915">
    <property type="entry name" value="DeoC/FbaB/LacD_aldolase"/>
</dbReference>
<keyword evidence="4 6" id="KW-0704">Schiff base</keyword>
<dbReference type="GO" id="GO:0004139">
    <property type="term" value="F:deoxyribose-phosphate aldolase activity"/>
    <property type="evidence" value="ECO:0007669"/>
    <property type="project" value="UniProtKB-EC"/>
</dbReference>
<evidence type="ECO:0000256" key="2">
    <source>
        <dbReference type="ARBA" id="ARBA00022490"/>
    </source>
</evidence>
<dbReference type="Proteomes" id="UP001497416">
    <property type="component" value="Unassembled WGS sequence"/>
</dbReference>
<dbReference type="InterPro" id="IPR028581">
    <property type="entry name" value="DeoC_typeI"/>
</dbReference>
<dbReference type="CDD" id="cd00959">
    <property type="entry name" value="DeoC"/>
    <property type="match status" value="1"/>
</dbReference>
<evidence type="ECO:0000256" key="5">
    <source>
        <dbReference type="ARBA" id="ARBA00048791"/>
    </source>
</evidence>
<keyword evidence="2 6" id="KW-0963">Cytoplasm</keyword>
<dbReference type="PIRSF" id="PIRSF001357">
    <property type="entry name" value="DeoC"/>
    <property type="match status" value="1"/>
</dbReference>
<evidence type="ECO:0000313" key="8">
    <source>
        <dbReference type="Proteomes" id="UP001497416"/>
    </source>
</evidence>
<accession>A0ABM9P340</accession>
<keyword evidence="3 6" id="KW-0456">Lyase</keyword>
<dbReference type="SUPFAM" id="SSF51569">
    <property type="entry name" value="Aldolase"/>
    <property type="match status" value="1"/>
</dbReference>
<dbReference type="EMBL" id="CAXIXY010000005">
    <property type="protein sequence ID" value="CAL2089318.1"/>
    <property type="molecule type" value="Genomic_DNA"/>
</dbReference>
<dbReference type="InterPro" id="IPR013785">
    <property type="entry name" value="Aldolase_TIM"/>
</dbReference>
<evidence type="ECO:0000256" key="3">
    <source>
        <dbReference type="ARBA" id="ARBA00023239"/>
    </source>
</evidence>
<feature type="active site" description="Proton donor/acceptor" evidence="6">
    <location>
        <position position="182"/>
    </location>
</feature>
<dbReference type="Gene3D" id="3.20.20.70">
    <property type="entry name" value="Aldolase class I"/>
    <property type="match status" value="1"/>
</dbReference>
<dbReference type="NCBIfam" id="TIGR00126">
    <property type="entry name" value="deoC"/>
    <property type="match status" value="1"/>
</dbReference>
<dbReference type="Pfam" id="PF01791">
    <property type="entry name" value="DeoC"/>
    <property type="match status" value="1"/>
</dbReference>
<dbReference type="SMART" id="SM01133">
    <property type="entry name" value="DeoC"/>
    <property type="match status" value="1"/>
</dbReference>
<protein>
    <recommendedName>
        <fullName evidence="6">Deoxyribose-phosphate aldolase</fullName>
        <shortName evidence="6">DERA</shortName>
        <ecNumber evidence="6">4.1.2.4</ecNumber>
    </recommendedName>
    <alternativeName>
        <fullName evidence="6">2-deoxy-D-ribose 5-phosphate aldolase</fullName>
    </alternativeName>
    <alternativeName>
        <fullName evidence="6">Phosphodeoxyriboaldolase</fullName>
        <shortName evidence="6">Deoxyriboaldolase</shortName>
    </alternativeName>
</protein>
<evidence type="ECO:0000313" key="7">
    <source>
        <dbReference type="EMBL" id="CAL2089318.1"/>
    </source>
</evidence>
<sequence>MNMEIHKYIDHTLLKATATSEQIKTLCAEAKQYNFYAVCVNGSYVELAVKELAETNVKVAAVIGFPLGAMTTAAKVFEAKDCIKNGASEIDMVINVGKLLEGDFDYVEKEICLIKEGIGESLLKVIFENCYLTKEQIQKVSELALNAGADFIKTSTGFGTDGATFEDVQLMKDVVKDKVQIKAAGGIRDITTAKKYIEMGVTRLGTSSGVTLVTSGTTNTDSY</sequence>
<dbReference type="HAMAP" id="MF_00114">
    <property type="entry name" value="DeoC_type1"/>
    <property type="match status" value="1"/>
</dbReference>
<comment type="catalytic activity">
    <reaction evidence="5 6">
        <text>2-deoxy-D-ribose 5-phosphate = D-glyceraldehyde 3-phosphate + acetaldehyde</text>
        <dbReference type="Rhea" id="RHEA:12821"/>
        <dbReference type="ChEBI" id="CHEBI:15343"/>
        <dbReference type="ChEBI" id="CHEBI:59776"/>
        <dbReference type="ChEBI" id="CHEBI:62877"/>
        <dbReference type="EC" id="4.1.2.4"/>
    </reaction>
</comment>
<comment type="function">
    <text evidence="6">Catalyzes a reversible aldol reaction between acetaldehyde and D-glyceraldehyde 3-phosphate to generate 2-deoxy-D-ribose 5-phosphate.</text>
</comment>
<evidence type="ECO:0000256" key="4">
    <source>
        <dbReference type="ARBA" id="ARBA00023270"/>
    </source>
</evidence>
<feature type="active site" description="Schiff-base intermediate with acetaldehyde" evidence="6">
    <location>
        <position position="153"/>
    </location>
</feature>
<evidence type="ECO:0000256" key="6">
    <source>
        <dbReference type="HAMAP-Rule" id="MF_00114"/>
    </source>
</evidence>
<organism evidence="7 8">
    <name type="scientific">Tenacibaculum platacis</name>
    <dbReference type="NCBI Taxonomy" id="3137852"/>
    <lineage>
        <taxon>Bacteria</taxon>
        <taxon>Pseudomonadati</taxon>
        <taxon>Bacteroidota</taxon>
        <taxon>Flavobacteriia</taxon>
        <taxon>Flavobacteriales</taxon>
        <taxon>Flavobacteriaceae</taxon>
        <taxon>Tenacibaculum</taxon>
    </lineage>
</organism>
<dbReference type="EC" id="4.1.2.4" evidence="6"/>
<feature type="active site" description="Proton donor/acceptor" evidence="6">
    <location>
        <position position="91"/>
    </location>
</feature>
<dbReference type="InterPro" id="IPR011343">
    <property type="entry name" value="DeoC"/>
</dbReference>
<reference evidence="7 8" key="1">
    <citation type="submission" date="2024-05" db="EMBL/GenBank/DDBJ databases">
        <authorList>
            <person name="Duchaud E."/>
        </authorList>
    </citation>
    <scope>NUCLEOTIDE SEQUENCE [LARGE SCALE GENOMIC DNA]</scope>
    <source>
        <strain evidence="7">Ena-SAMPLE-TAB-13-05-2024-13:56:06:370-140302</strain>
    </source>
</reference>
<keyword evidence="8" id="KW-1185">Reference proteome</keyword>
<gene>
    <name evidence="6 7" type="primary">deoC</name>
    <name evidence="7" type="ORF">T190607A01A_30297</name>
</gene>
<dbReference type="PANTHER" id="PTHR10889:SF1">
    <property type="entry name" value="DEOXYRIBOSE-PHOSPHATE ALDOLASE"/>
    <property type="match status" value="1"/>
</dbReference>